<dbReference type="RefSeq" id="WP_101681442.1">
    <property type="nucleotide sequence ID" value="NZ_PJRP01000003.1"/>
</dbReference>
<evidence type="ECO:0000256" key="7">
    <source>
        <dbReference type="ARBA" id="ARBA00022795"/>
    </source>
</evidence>
<evidence type="ECO:0000259" key="15">
    <source>
        <dbReference type="SMART" id="SM00962"/>
    </source>
</evidence>
<dbReference type="CDD" id="cd17873">
    <property type="entry name" value="FlhF"/>
    <property type="match status" value="1"/>
</dbReference>
<evidence type="ECO:0000256" key="8">
    <source>
        <dbReference type="ARBA" id="ARBA00022927"/>
    </source>
</evidence>
<keyword evidence="4" id="KW-0813">Transport</keyword>
<keyword evidence="9" id="KW-0342">GTP-binding</keyword>
<dbReference type="InterPro" id="IPR020006">
    <property type="entry name" value="FlhF"/>
</dbReference>
<keyword evidence="16" id="KW-0966">Cell projection</keyword>
<comment type="function">
    <text evidence="12">Necessary for flagellar biosynthesis. May be involved in translocation of the flagellum.</text>
</comment>
<evidence type="ECO:0000256" key="3">
    <source>
        <dbReference type="ARBA" id="ARBA00014919"/>
    </source>
</evidence>
<dbReference type="FunFam" id="3.40.50.300:FF:000695">
    <property type="entry name" value="Flagellar biosynthesis regulator FlhF"/>
    <property type="match status" value="1"/>
</dbReference>
<proteinExistence type="inferred from homology"/>
<evidence type="ECO:0000256" key="12">
    <source>
        <dbReference type="ARBA" id="ARBA00025337"/>
    </source>
</evidence>
<protein>
    <recommendedName>
        <fullName evidence="3 13">Flagellar biosynthesis protein FlhF</fullName>
    </recommendedName>
</protein>
<feature type="domain" description="AAA+ ATPase" evidence="14">
    <location>
        <begin position="214"/>
        <end position="376"/>
    </location>
</feature>
<dbReference type="GO" id="GO:0006614">
    <property type="term" value="P:SRP-dependent cotranslational protein targeting to membrane"/>
    <property type="evidence" value="ECO:0007669"/>
    <property type="project" value="UniProtKB-UniRule"/>
</dbReference>
<comment type="similarity">
    <text evidence="2">Belongs to the GTP-binding SRP family.</text>
</comment>
<dbReference type="GO" id="GO:0005047">
    <property type="term" value="F:signal recognition particle binding"/>
    <property type="evidence" value="ECO:0007669"/>
    <property type="project" value="TreeGrafter"/>
</dbReference>
<evidence type="ECO:0000256" key="10">
    <source>
        <dbReference type="ARBA" id="ARBA00023136"/>
    </source>
</evidence>
<keyword evidence="7" id="KW-1005">Bacterial flagellum biogenesis</keyword>
<comment type="subcellular location">
    <subcellularLocation>
        <location evidence="1">Cell membrane</location>
        <topology evidence="1">Peripheral membrane protein</topology>
        <orientation evidence="1">Cytoplasmic side</orientation>
    </subcellularLocation>
</comment>
<comment type="caution">
    <text evidence="16">The sequence shown here is derived from an EMBL/GenBank/DDBJ whole genome shotgun (WGS) entry which is preliminary data.</text>
</comment>
<organism evidence="16 17">
    <name type="scientific">Cupriavidus pauculus</name>
    <dbReference type="NCBI Taxonomy" id="82633"/>
    <lineage>
        <taxon>Bacteria</taxon>
        <taxon>Pseudomonadati</taxon>
        <taxon>Pseudomonadota</taxon>
        <taxon>Betaproteobacteria</taxon>
        <taxon>Burkholderiales</taxon>
        <taxon>Burkholderiaceae</taxon>
        <taxon>Cupriavidus</taxon>
    </lineage>
</organism>
<reference evidence="16 17" key="1">
    <citation type="submission" date="2017-12" db="EMBL/GenBank/DDBJ databases">
        <title>Genome sequence of the active heterotrophic nitrifier-denitrifier, Cupriavidus pauculus UM1.</title>
        <authorList>
            <person name="Putonti C."/>
            <person name="Castignetti D."/>
        </authorList>
    </citation>
    <scope>NUCLEOTIDE SEQUENCE [LARGE SCALE GENOMIC DNA]</scope>
    <source>
        <strain evidence="16 17">UM1</strain>
    </source>
</reference>
<dbReference type="InterPro" id="IPR027417">
    <property type="entry name" value="P-loop_NTPase"/>
</dbReference>
<keyword evidence="8" id="KW-0653">Protein transport</keyword>
<accession>A0A2N5CFA8</accession>
<sequence length="864" mass="91376">MSVAKFVAANGREAMRKVREAMGPDAVVLSNRSIEGGVEIVAMRDTDLGAVSAGAQLYQPSALALPASLSQSLSSPSPLPMLQSLQDLHPASPEPFMPLGAMSAPSAPSALPAGIGQEDVILGDLRGELASMRSMLERQFAGLSQGTNGVAAGDPLRESLFEWMVNAGFSGQLSRTLLSRLPVGTDRPAAMAWIRQELASKVPVLTDEDSLFAQGGVLALIGPTGVGKTTTTAKLAARFVLRHGPQSLALLTTDRFRIGAHEQLRIYGDILGVPVHAVKDAADLRFALSAMKDKHLVIIDTVGMSQRDRSLSDQIGMLAGVQAPMQRVLLLNGAAHGDTLNEVVHAYRNDAAGAAGGIDGCIISKLDEATHLGSVLDVVIRHRLPVFYASTGQRVPEHLELAQGAALVERAFLTPRRGSLFNDVDVARRQAGSAEAAAPNKTERSGADDMLRSLTDSANAVGVCVDELNAAQYGFDVARQLWQHRSAGVSALRPMVQQVRLAMCRDASRACDRYVLAVTQSVAQTVQGRRAPQMMLHTLWLADRDGMPLASTVVPVGRARQSLTEAEADAEAATVRATLAAARTVVNLNTSLPSPATLARWQQLGERWVAGTRKTTRVIADGLASKLDTVADTLTFHAVGDVTCRDRAAAHWLAHCLVRIPEGQVRTAARGRGNAAEAGIEACLVVSRMIDHETGDTLSVEYVLCDPALAGDASQVARWSHWTVAAEEQFRTLRHATEHFAQEGDADAALCAGMVAVQLGLTALRLQHTPTPTAPAFLSRLAGRASARVNAPVPGAVLNEGMGRLLALLDVLENYPGRGMTAVSSMSEDAPEPAASAMHAMAAMDSMDALDAMDVTPQFAAAGE</sequence>
<evidence type="ECO:0000256" key="4">
    <source>
        <dbReference type="ARBA" id="ARBA00022448"/>
    </source>
</evidence>
<name>A0A2N5CFA8_9BURK</name>
<keyword evidence="11" id="KW-1006">Bacterial flagellum protein export</keyword>
<dbReference type="GO" id="GO:0003924">
    <property type="term" value="F:GTPase activity"/>
    <property type="evidence" value="ECO:0007669"/>
    <property type="project" value="UniProtKB-UniRule"/>
</dbReference>
<dbReference type="NCBIfam" id="NF011312">
    <property type="entry name" value="PRK14723.1"/>
    <property type="match status" value="1"/>
</dbReference>
<dbReference type="NCBIfam" id="TIGR03499">
    <property type="entry name" value="FlhF"/>
    <property type="match status" value="1"/>
</dbReference>
<dbReference type="SMART" id="SM00382">
    <property type="entry name" value="AAA"/>
    <property type="match status" value="1"/>
</dbReference>
<keyword evidence="10" id="KW-0472">Membrane</keyword>
<dbReference type="GO" id="GO:0044781">
    <property type="term" value="P:bacterial-type flagellum organization"/>
    <property type="evidence" value="ECO:0007669"/>
    <property type="project" value="UniProtKB-UniRule"/>
</dbReference>
<dbReference type="Proteomes" id="UP000234341">
    <property type="component" value="Unassembled WGS sequence"/>
</dbReference>
<feature type="domain" description="SRP54-type proteins GTP-binding" evidence="15">
    <location>
        <begin position="215"/>
        <end position="413"/>
    </location>
</feature>
<dbReference type="GO" id="GO:0005525">
    <property type="term" value="F:GTP binding"/>
    <property type="evidence" value="ECO:0007669"/>
    <property type="project" value="UniProtKB-UniRule"/>
</dbReference>
<dbReference type="PANTHER" id="PTHR43134">
    <property type="entry name" value="SIGNAL RECOGNITION PARTICLE RECEPTOR SUBUNIT ALPHA"/>
    <property type="match status" value="1"/>
</dbReference>
<dbReference type="EMBL" id="PJRP01000003">
    <property type="protein sequence ID" value="PLQ00877.1"/>
    <property type="molecule type" value="Genomic_DNA"/>
</dbReference>
<keyword evidence="16" id="KW-0282">Flagellum</keyword>
<keyword evidence="6" id="KW-0547">Nucleotide-binding</keyword>
<dbReference type="GO" id="GO:0005886">
    <property type="term" value="C:plasma membrane"/>
    <property type="evidence" value="ECO:0007669"/>
    <property type="project" value="UniProtKB-SubCell"/>
</dbReference>
<evidence type="ECO:0000256" key="5">
    <source>
        <dbReference type="ARBA" id="ARBA00022475"/>
    </source>
</evidence>
<gene>
    <name evidence="16" type="primary">flhF</name>
    <name evidence="16" type="ORF">CYJ10_10670</name>
</gene>
<dbReference type="AlphaFoldDB" id="A0A2N5CFA8"/>
<dbReference type="GO" id="GO:0015031">
    <property type="term" value="P:protein transport"/>
    <property type="evidence" value="ECO:0007669"/>
    <property type="project" value="UniProtKB-KW"/>
</dbReference>
<keyword evidence="5" id="KW-1003">Cell membrane</keyword>
<dbReference type="PANTHER" id="PTHR43134:SF3">
    <property type="entry name" value="FLAGELLAR BIOSYNTHESIS PROTEIN FLHF"/>
    <property type="match status" value="1"/>
</dbReference>
<dbReference type="SUPFAM" id="SSF52540">
    <property type="entry name" value="P-loop containing nucleoside triphosphate hydrolases"/>
    <property type="match status" value="1"/>
</dbReference>
<dbReference type="Pfam" id="PF00448">
    <property type="entry name" value="SRP54"/>
    <property type="match status" value="1"/>
</dbReference>
<dbReference type="Gene3D" id="3.40.50.300">
    <property type="entry name" value="P-loop containing nucleotide triphosphate hydrolases"/>
    <property type="match status" value="1"/>
</dbReference>
<dbReference type="OrthoDB" id="9778554at2"/>
<dbReference type="InterPro" id="IPR047040">
    <property type="entry name" value="FlhF__GTPase_dom"/>
</dbReference>
<evidence type="ECO:0000313" key="17">
    <source>
        <dbReference type="Proteomes" id="UP000234341"/>
    </source>
</evidence>
<evidence type="ECO:0000256" key="11">
    <source>
        <dbReference type="ARBA" id="ARBA00023225"/>
    </source>
</evidence>
<evidence type="ECO:0000313" key="16">
    <source>
        <dbReference type="EMBL" id="PLQ00877.1"/>
    </source>
</evidence>
<evidence type="ECO:0000259" key="14">
    <source>
        <dbReference type="SMART" id="SM00382"/>
    </source>
</evidence>
<evidence type="ECO:0000256" key="2">
    <source>
        <dbReference type="ARBA" id="ARBA00008531"/>
    </source>
</evidence>
<dbReference type="InterPro" id="IPR000897">
    <property type="entry name" value="SRP54_GTPase_dom"/>
</dbReference>
<evidence type="ECO:0000256" key="13">
    <source>
        <dbReference type="NCBIfam" id="TIGR03499"/>
    </source>
</evidence>
<keyword evidence="16" id="KW-0969">Cilium</keyword>
<evidence type="ECO:0000256" key="6">
    <source>
        <dbReference type="ARBA" id="ARBA00022741"/>
    </source>
</evidence>
<evidence type="ECO:0000256" key="1">
    <source>
        <dbReference type="ARBA" id="ARBA00004413"/>
    </source>
</evidence>
<dbReference type="STRING" id="82633.GCA_000974605_01897"/>
<evidence type="ECO:0000256" key="9">
    <source>
        <dbReference type="ARBA" id="ARBA00023134"/>
    </source>
</evidence>
<dbReference type="SMART" id="SM00962">
    <property type="entry name" value="SRP54"/>
    <property type="match status" value="1"/>
</dbReference>
<dbReference type="InterPro" id="IPR003593">
    <property type="entry name" value="AAA+_ATPase"/>
</dbReference>